<keyword evidence="1" id="KW-0812">Transmembrane</keyword>
<comment type="caution">
    <text evidence="2">The sequence shown here is derived from an EMBL/GenBank/DDBJ whole genome shotgun (WGS) entry which is preliminary data.</text>
</comment>
<dbReference type="AlphaFoldDB" id="A0AA37MH89"/>
<protein>
    <submittedName>
        <fullName evidence="2">Uncharacterized protein</fullName>
    </submittedName>
</protein>
<reference evidence="2" key="1">
    <citation type="submission" date="2022-09" db="EMBL/GenBank/DDBJ databases">
        <title>Isolation and characterization of 3-chlorobenzoate degrading bacteria from soils in Shizuoka.</title>
        <authorList>
            <person name="Ifat A."/>
            <person name="Ogawa N."/>
            <person name="Kimbara K."/>
            <person name="Moriuchi R."/>
            <person name="Dohra H."/>
            <person name="Shintani M."/>
        </authorList>
    </citation>
    <scope>NUCLEOTIDE SEQUENCE</scope>
    <source>
        <strain evidence="2">19CS4-2</strain>
    </source>
</reference>
<dbReference type="Proteomes" id="UP001055111">
    <property type="component" value="Unassembled WGS sequence"/>
</dbReference>
<evidence type="ECO:0000313" key="2">
    <source>
        <dbReference type="EMBL" id="GJH25288.1"/>
    </source>
</evidence>
<evidence type="ECO:0000313" key="3">
    <source>
        <dbReference type="Proteomes" id="UP001055111"/>
    </source>
</evidence>
<organism evidence="2 3">
    <name type="scientific">Caballeronia novacaledonica</name>
    <dbReference type="NCBI Taxonomy" id="1544861"/>
    <lineage>
        <taxon>Bacteria</taxon>
        <taxon>Pseudomonadati</taxon>
        <taxon>Pseudomonadota</taxon>
        <taxon>Betaproteobacteria</taxon>
        <taxon>Burkholderiales</taxon>
        <taxon>Burkholderiaceae</taxon>
        <taxon>Caballeronia</taxon>
    </lineage>
</organism>
<keyword evidence="1" id="KW-0472">Membrane</keyword>
<accession>A0AA37MH89</accession>
<keyword evidence="1" id="KW-1133">Transmembrane helix</keyword>
<evidence type="ECO:0000256" key="1">
    <source>
        <dbReference type="SAM" id="Phobius"/>
    </source>
</evidence>
<name>A0AA37MH89_9BURK</name>
<sequence>MSESWIPIVIGIAVMLVATVLIAQHYRREQRRQHDMRKWQEPFQEAWRCRESHHRR</sequence>
<dbReference type="RefSeq" id="WP_238211835.1">
    <property type="nucleotide sequence ID" value="NZ_BPUS01000003.1"/>
</dbReference>
<proteinExistence type="predicted"/>
<feature type="transmembrane region" description="Helical" evidence="1">
    <location>
        <begin position="6"/>
        <end position="26"/>
    </location>
</feature>
<gene>
    <name evidence="2" type="ORF">CBA19CS42_12250</name>
</gene>
<dbReference type="EMBL" id="BPUS01000003">
    <property type="protein sequence ID" value="GJH25288.1"/>
    <property type="molecule type" value="Genomic_DNA"/>
</dbReference>